<dbReference type="PANTHER" id="PTHR31280">
    <property type="entry name" value="PROTEIN UNC-13 HOMOLOG"/>
    <property type="match status" value="1"/>
</dbReference>
<feature type="compositionally biased region" description="Polar residues" evidence="1">
    <location>
        <begin position="1"/>
        <end position="10"/>
    </location>
</feature>
<evidence type="ECO:0000256" key="1">
    <source>
        <dbReference type="SAM" id="MobiDB-lite"/>
    </source>
</evidence>
<organism evidence="2 3">
    <name type="scientific">Trichinella patagoniensis</name>
    <dbReference type="NCBI Taxonomy" id="990121"/>
    <lineage>
        <taxon>Eukaryota</taxon>
        <taxon>Metazoa</taxon>
        <taxon>Ecdysozoa</taxon>
        <taxon>Nematoda</taxon>
        <taxon>Enoplea</taxon>
        <taxon>Dorylaimia</taxon>
        <taxon>Trichinellida</taxon>
        <taxon>Trichinellidae</taxon>
        <taxon>Trichinella</taxon>
    </lineage>
</organism>
<dbReference type="PANTHER" id="PTHR31280:SF4">
    <property type="entry name" value="ELONGATION FACTOR TS (DUF810)"/>
    <property type="match status" value="1"/>
</dbReference>
<comment type="caution">
    <text evidence="2">The sequence shown here is derived from an EMBL/GenBank/DDBJ whole genome shotgun (WGS) entry which is preliminary data.</text>
</comment>
<name>A0A0V0YSD5_9BILA</name>
<dbReference type="STRING" id="990121.A0A0V0YSD5"/>
<dbReference type="Proteomes" id="UP000054783">
    <property type="component" value="Unassembled WGS sequence"/>
</dbReference>
<reference evidence="2 3" key="1">
    <citation type="submission" date="2015-01" db="EMBL/GenBank/DDBJ databases">
        <title>Evolution of Trichinella species and genotypes.</title>
        <authorList>
            <person name="Korhonen P.K."/>
            <person name="Edoardo P."/>
            <person name="Giuseppe L.R."/>
            <person name="Gasser R.B."/>
        </authorList>
    </citation>
    <scope>NUCLEOTIDE SEQUENCE [LARGE SCALE GENOMIC DNA]</scope>
    <source>
        <strain evidence="2">ISS2496</strain>
    </source>
</reference>
<feature type="region of interest" description="Disordered" evidence="1">
    <location>
        <begin position="1"/>
        <end position="40"/>
    </location>
</feature>
<gene>
    <name evidence="2" type="ORF">T12_7690</name>
</gene>
<dbReference type="AlphaFoldDB" id="A0A0V0YSD5"/>
<keyword evidence="3" id="KW-1185">Reference proteome</keyword>
<protein>
    <submittedName>
        <fullName evidence="2">Uncharacterized protein</fullName>
    </submittedName>
</protein>
<feature type="non-terminal residue" evidence="2">
    <location>
        <position position="108"/>
    </location>
</feature>
<accession>A0A0V0YSD5</accession>
<evidence type="ECO:0000313" key="3">
    <source>
        <dbReference type="Proteomes" id="UP000054783"/>
    </source>
</evidence>
<proteinExistence type="predicted"/>
<feature type="compositionally biased region" description="Basic residues" evidence="1">
    <location>
        <begin position="12"/>
        <end position="25"/>
    </location>
</feature>
<dbReference type="EMBL" id="JYDQ01003528">
    <property type="protein sequence ID" value="KRY02714.1"/>
    <property type="molecule type" value="Genomic_DNA"/>
</dbReference>
<dbReference type="InterPro" id="IPR008528">
    <property type="entry name" value="unc-13_homologue"/>
</dbReference>
<sequence length="108" mass="12095">MQRSLTSTAASKMKKALGLKPSKKSPGRDSSPSRAVKRPATVGELIRVQMGVSEQADSRIRRGLLRIAASQLGRRIESIVLPLELLQQFKASDFADLQEYEAWRSRNW</sequence>
<evidence type="ECO:0000313" key="2">
    <source>
        <dbReference type="EMBL" id="KRY02714.1"/>
    </source>
</evidence>